<feature type="region of interest" description="Disordered" evidence="1">
    <location>
        <begin position="78"/>
        <end position="165"/>
    </location>
</feature>
<dbReference type="Proteomes" id="UP000028821">
    <property type="component" value="Unassembled WGS sequence"/>
</dbReference>
<evidence type="ECO:0000256" key="1">
    <source>
        <dbReference type="SAM" id="MobiDB-lite"/>
    </source>
</evidence>
<dbReference type="EMBL" id="AEXC02001572">
    <property type="protein sequence ID" value="KFH11986.1"/>
    <property type="molecule type" value="Genomic_DNA"/>
</dbReference>
<sequence>MRHAPPFPSSNFPAESPSGHRAASPPPFSPASSSRIPSDRGFSRDSSAYAETLGGRHAIRLSMIFLMRFRCCSAFEREAMPRFEESKTPAKNLSEARGEHEQEGETGNAEEAACKEEGEKTKREEEEEEKEETEERGERKTRNEEEEKARRQLEEEEKEEKTERD</sequence>
<accession>A0A086QHA4</accession>
<comment type="caution">
    <text evidence="2">The sequence shown here is derived from an EMBL/GenBank/DDBJ whole genome shotgun (WGS) entry which is preliminary data.</text>
</comment>
<name>A0A086QHA4_TOXGO</name>
<feature type="compositionally biased region" description="Basic and acidic residues" evidence="1">
    <location>
        <begin position="136"/>
        <end position="165"/>
    </location>
</feature>
<feature type="compositionally biased region" description="Acidic residues" evidence="1">
    <location>
        <begin position="125"/>
        <end position="135"/>
    </location>
</feature>
<feature type="compositionally biased region" description="Basic and acidic residues" evidence="1">
    <location>
        <begin position="78"/>
        <end position="103"/>
    </location>
</feature>
<feature type="compositionally biased region" description="Basic and acidic residues" evidence="1">
    <location>
        <begin position="112"/>
        <end position="124"/>
    </location>
</feature>
<reference evidence="2 3" key="1">
    <citation type="submission" date="2014-04" db="EMBL/GenBank/DDBJ databases">
        <authorList>
            <person name="Sibley D."/>
            <person name="Venepally P."/>
            <person name="Karamycheva S."/>
            <person name="Hadjithomas M."/>
            <person name="Khan A."/>
            <person name="Brunk B."/>
            <person name="Roos D."/>
            <person name="Caler E."/>
            <person name="Lorenzi H."/>
        </authorList>
    </citation>
    <scope>NUCLEOTIDE SEQUENCE [LARGE SCALE GENOMIC DNA]</scope>
    <source>
        <strain evidence="2 3">MAS</strain>
    </source>
</reference>
<dbReference type="VEuPathDB" id="ToxoDB:TGMAS_365070"/>
<protein>
    <submittedName>
        <fullName evidence="2">Uncharacterized protein</fullName>
    </submittedName>
</protein>
<evidence type="ECO:0000313" key="3">
    <source>
        <dbReference type="Proteomes" id="UP000028821"/>
    </source>
</evidence>
<proteinExistence type="predicted"/>
<organism evidence="2 3">
    <name type="scientific">Toxoplasma gondii MAS</name>
    <dbReference type="NCBI Taxonomy" id="943118"/>
    <lineage>
        <taxon>Eukaryota</taxon>
        <taxon>Sar</taxon>
        <taxon>Alveolata</taxon>
        <taxon>Apicomplexa</taxon>
        <taxon>Conoidasida</taxon>
        <taxon>Coccidia</taxon>
        <taxon>Eucoccidiorida</taxon>
        <taxon>Eimeriorina</taxon>
        <taxon>Sarcocystidae</taxon>
        <taxon>Toxoplasma</taxon>
    </lineage>
</organism>
<feature type="region of interest" description="Disordered" evidence="1">
    <location>
        <begin position="1"/>
        <end position="46"/>
    </location>
</feature>
<evidence type="ECO:0000313" key="2">
    <source>
        <dbReference type="EMBL" id="KFH11986.1"/>
    </source>
</evidence>
<gene>
    <name evidence="2" type="ORF">TGMAS_365070</name>
</gene>
<dbReference type="AlphaFoldDB" id="A0A086QHA4"/>